<feature type="signal peptide" evidence="1">
    <location>
        <begin position="1"/>
        <end position="23"/>
    </location>
</feature>
<reference evidence="3" key="1">
    <citation type="journal article" date="2019" name="Int. J. Syst. Evol. Microbiol.">
        <title>The Global Catalogue of Microorganisms (GCM) 10K type strain sequencing project: providing services to taxonomists for standard genome sequencing and annotation.</title>
        <authorList>
            <consortium name="The Broad Institute Genomics Platform"/>
            <consortium name="The Broad Institute Genome Sequencing Center for Infectious Disease"/>
            <person name="Wu L."/>
            <person name="Ma J."/>
        </authorList>
    </citation>
    <scope>NUCLEOTIDE SEQUENCE [LARGE SCALE GENOMIC DNA]</scope>
    <source>
        <strain evidence="3">KCTC 42447</strain>
    </source>
</reference>
<dbReference type="EMBL" id="JBHRXZ010000017">
    <property type="protein sequence ID" value="MFC3607735.1"/>
    <property type="molecule type" value="Genomic_DNA"/>
</dbReference>
<evidence type="ECO:0000313" key="3">
    <source>
        <dbReference type="Proteomes" id="UP001595630"/>
    </source>
</evidence>
<proteinExistence type="predicted"/>
<protein>
    <recommendedName>
        <fullName evidence="4">Secreted protein</fullName>
    </recommendedName>
</protein>
<evidence type="ECO:0008006" key="4">
    <source>
        <dbReference type="Google" id="ProtNLM"/>
    </source>
</evidence>
<comment type="caution">
    <text evidence="2">The sequence shown here is derived from an EMBL/GenBank/DDBJ whole genome shotgun (WGS) entry which is preliminary data.</text>
</comment>
<evidence type="ECO:0000256" key="1">
    <source>
        <dbReference type="SAM" id="SignalP"/>
    </source>
</evidence>
<accession>A0ABV7T3I4</accession>
<gene>
    <name evidence="2" type="ORF">ACFOMF_08110</name>
</gene>
<keyword evidence="1" id="KW-0732">Signal</keyword>
<sequence length="110" mass="12299">MRKWMGMAGMLAWHLAMTLPCSSAIEPNDSFGEERPAYEPSRHPLAIIDIDNCGCQSSALAPWDASAQPRHKTANKNNANEIFTSIYYGVAITLDIRLLRNAQFDPMNFI</sequence>
<feature type="chain" id="PRO_5046988559" description="Secreted protein" evidence="1">
    <location>
        <begin position="24"/>
        <end position="110"/>
    </location>
</feature>
<organism evidence="2 3">
    <name type="scientific">Stutzerimonas tarimensis</name>
    <dbReference type="NCBI Taxonomy" id="1507735"/>
    <lineage>
        <taxon>Bacteria</taxon>
        <taxon>Pseudomonadati</taxon>
        <taxon>Pseudomonadota</taxon>
        <taxon>Gammaproteobacteria</taxon>
        <taxon>Pseudomonadales</taxon>
        <taxon>Pseudomonadaceae</taxon>
        <taxon>Stutzerimonas</taxon>
    </lineage>
</organism>
<name>A0ABV7T3I4_9GAMM</name>
<evidence type="ECO:0000313" key="2">
    <source>
        <dbReference type="EMBL" id="MFC3607735.1"/>
    </source>
</evidence>
<keyword evidence="3" id="KW-1185">Reference proteome</keyword>
<dbReference type="Proteomes" id="UP001595630">
    <property type="component" value="Unassembled WGS sequence"/>
</dbReference>